<comment type="caution">
    <text evidence="6">The sequence shown here is derived from an EMBL/GenBank/DDBJ whole genome shotgun (WGS) entry which is preliminary data.</text>
</comment>
<dbReference type="GO" id="GO:0003700">
    <property type="term" value="F:DNA-binding transcription factor activity"/>
    <property type="evidence" value="ECO:0007669"/>
    <property type="project" value="TreeGrafter"/>
</dbReference>
<dbReference type="SUPFAM" id="SSF46785">
    <property type="entry name" value="Winged helix' DNA-binding domain"/>
    <property type="match status" value="1"/>
</dbReference>
<keyword evidence="2" id="KW-0238">DNA-binding</keyword>
<feature type="domain" description="HTH iclR-type" evidence="4">
    <location>
        <begin position="14"/>
        <end position="75"/>
    </location>
</feature>
<dbReference type="SUPFAM" id="SSF55781">
    <property type="entry name" value="GAF domain-like"/>
    <property type="match status" value="1"/>
</dbReference>
<evidence type="ECO:0000313" key="6">
    <source>
        <dbReference type="EMBL" id="GGF37413.1"/>
    </source>
</evidence>
<dbReference type="GO" id="GO:0003677">
    <property type="term" value="F:DNA binding"/>
    <property type="evidence" value="ECO:0007669"/>
    <property type="project" value="UniProtKB-KW"/>
</dbReference>
<dbReference type="InterPro" id="IPR050707">
    <property type="entry name" value="HTH_MetabolicPath_Reg"/>
</dbReference>
<sequence length="261" mass="27969">MPLPVDAQPIDKRSGVVQRAFALLSAYDESHVALPLRTLARRSGLPANTTLRLARTLVELGALEHDAEGRYVIGVGLFEIAALAPRGHGLRRLAMPFMEDLGRVTGHHILLKIREGAEAVLIERLSPHGSEPLSFRIGGRLPLDSTGGGLILLAYAPNDIQEEVCRSFTPLPGYEAVQSGDDLRRSLAAIRQDGFVAARRSSPWFCAAVAAPIRDDSGAVIAALSVELRTDRLDNAEANALVPAVVTTARAISRRVSPGLL</sequence>
<evidence type="ECO:0000259" key="5">
    <source>
        <dbReference type="PROSITE" id="PS51078"/>
    </source>
</evidence>
<dbReference type="GO" id="GO:0045892">
    <property type="term" value="P:negative regulation of DNA-templated transcription"/>
    <property type="evidence" value="ECO:0007669"/>
    <property type="project" value="TreeGrafter"/>
</dbReference>
<organism evidence="6 7">
    <name type="scientific">Subtercola lobariae</name>
    <dbReference type="NCBI Taxonomy" id="1588641"/>
    <lineage>
        <taxon>Bacteria</taxon>
        <taxon>Bacillati</taxon>
        <taxon>Actinomycetota</taxon>
        <taxon>Actinomycetes</taxon>
        <taxon>Micrococcales</taxon>
        <taxon>Microbacteriaceae</taxon>
        <taxon>Subtercola</taxon>
    </lineage>
</organism>
<dbReference type="Pfam" id="PF09339">
    <property type="entry name" value="HTH_IclR"/>
    <property type="match status" value="1"/>
</dbReference>
<dbReference type="PANTHER" id="PTHR30136">
    <property type="entry name" value="HELIX-TURN-HELIX TRANSCRIPTIONAL REGULATOR, ICLR FAMILY"/>
    <property type="match status" value="1"/>
</dbReference>
<dbReference type="AlphaFoldDB" id="A0A917F071"/>
<dbReference type="InterPro" id="IPR014757">
    <property type="entry name" value="Tscrpt_reg_IclR_C"/>
</dbReference>
<protein>
    <submittedName>
        <fullName evidence="6">Transcriptional regulator</fullName>
    </submittedName>
</protein>
<accession>A0A917F071</accession>
<gene>
    <name evidence="6" type="ORF">GCM10011399_32960</name>
</gene>
<dbReference type="PROSITE" id="PS51077">
    <property type="entry name" value="HTH_ICLR"/>
    <property type="match status" value="1"/>
</dbReference>
<feature type="domain" description="IclR-ED" evidence="5">
    <location>
        <begin position="76"/>
        <end position="258"/>
    </location>
</feature>
<keyword evidence="7" id="KW-1185">Reference proteome</keyword>
<dbReference type="InterPro" id="IPR005471">
    <property type="entry name" value="Tscrpt_reg_IclR_N"/>
</dbReference>
<evidence type="ECO:0000256" key="3">
    <source>
        <dbReference type="ARBA" id="ARBA00023163"/>
    </source>
</evidence>
<keyword evidence="3" id="KW-0804">Transcription</keyword>
<dbReference type="InterPro" id="IPR036388">
    <property type="entry name" value="WH-like_DNA-bd_sf"/>
</dbReference>
<dbReference type="InterPro" id="IPR036390">
    <property type="entry name" value="WH_DNA-bd_sf"/>
</dbReference>
<name>A0A917F071_9MICO</name>
<dbReference type="Gene3D" id="3.30.450.40">
    <property type="match status" value="1"/>
</dbReference>
<dbReference type="Pfam" id="PF01614">
    <property type="entry name" value="IclR_C"/>
    <property type="match status" value="1"/>
</dbReference>
<dbReference type="Gene3D" id="1.10.10.10">
    <property type="entry name" value="Winged helix-like DNA-binding domain superfamily/Winged helix DNA-binding domain"/>
    <property type="match status" value="1"/>
</dbReference>
<keyword evidence="1" id="KW-0805">Transcription regulation</keyword>
<evidence type="ECO:0000256" key="2">
    <source>
        <dbReference type="ARBA" id="ARBA00023125"/>
    </source>
</evidence>
<evidence type="ECO:0000259" key="4">
    <source>
        <dbReference type="PROSITE" id="PS51077"/>
    </source>
</evidence>
<evidence type="ECO:0000256" key="1">
    <source>
        <dbReference type="ARBA" id="ARBA00023015"/>
    </source>
</evidence>
<dbReference type="SMART" id="SM00346">
    <property type="entry name" value="HTH_ICLR"/>
    <property type="match status" value="1"/>
</dbReference>
<dbReference type="PANTHER" id="PTHR30136:SF24">
    <property type="entry name" value="HTH-TYPE TRANSCRIPTIONAL REPRESSOR ALLR"/>
    <property type="match status" value="1"/>
</dbReference>
<dbReference type="PROSITE" id="PS51078">
    <property type="entry name" value="ICLR_ED"/>
    <property type="match status" value="1"/>
</dbReference>
<reference evidence="6 7" key="1">
    <citation type="journal article" date="2014" name="Int. J. Syst. Evol. Microbiol.">
        <title>Complete genome sequence of Corynebacterium casei LMG S-19264T (=DSM 44701T), isolated from a smear-ripened cheese.</title>
        <authorList>
            <consortium name="US DOE Joint Genome Institute (JGI-PGF)"/>
            <person name="Walter F."/>
            <person name="Albersmeier A."/>
            <person name="Kalinowski J."/>
            <person name="Ruckert C."/>
        </authorList>
    </citation>
    <scope>NUCLEOTIDE SEQUENCE [LARGE SCALE GENOMIC DNA]</scope>
    <source>
        <strain evidence="6 7">CGMCC 1.12976</strain>
    </source>
</reference>
<proteinExistence type="predicted"/>
<dbReference type="InterPro" id="IPR029016">
    <property type="entry name" value="GAF-like_dom_sf"/>
</dbReference>
<dbReference type="Proteomes" id="UP000598775">
    <property type="component" value="Unassembled WGS sequence"/>
</dbReference>
<dbReference type="EMBL" id="BMGP01000006">
    <property type="protein sequence ID" value="GGF37413.1"/>
    <property type="molecule type" value="Genomic_DNA"/>
</dbReference>
<evidence type="ECO:0000313" key="7">
    <source>
        <dbReference type="Proteomes" id="UP000598775"/>
    </source>
</evidence>